<sequence length="86" mass="9822">MQQLQPPHDPRGIEGYQQIRREYQEPLVLTSGINTSKTGRCRVLLGGNERERRGSRRRSRRARVCRGLALSDTEIPLAVQPRKVTA</sequence>
<protein>
    <submittedName>
        <fullName evidence="1">Uncharacterized protein</fullName>
    </submittedName>
</protein>
<dbReference type="Proteomes" id="UP000324832">
    <property type="component" value="Unassembled WGS sequence"/>
</dbReference>
<evidence type="ECO:0000313" key="1">
    <source>
        <dbReference type="EMBL" id="VVD03713.1"/>
    </source>
</evidence>
<evidence type="ECO:0000313" key="2">
    <source>
        <dbReference type="Proteomes" id="UP000324832"/>
    </source>
</evidence>
<keyword evidence="2" id="KW-1185">Reference proteome</keyword>
<dbReference type="AlphaFoldDB" id="A0A5E4R3B5"/>
<dbReference type="EMBL" id="FZQP02006793">
    <property type="protein sequence ID" value="VVD03713.1"/>
    <property type="molecule type" value="Genomic_DNA"/>
</dbReference>
<organism evidence="1 2">
    <name type="scientific">Leptidea sinapis</name>
    <dbReference type="NCBI Taxonomy" id="189913"/>
    <lineage>
        <taxon>Eukaryota</taxon>
        <taxon>Metazoa</taxon>
        <taxon>Ecdysozoa</taxon>
        <taxon>Arthropoda</taxon>
        <taxon>Hexapoda</taxon>
        <taxon>Insecta</taxon>
        <taxon>Pterygota</taxon>
        <taxon>Neoptera</taxon>
        <taxon>Endopterygota</taxon>
        <taxon>Lepidoptera</taxon>
        <taxon>Glossata</taxon>
        <taxon>Ditrysia</taxon>
        <taxon>Papilionoidea</taxon>
        <taxon>Pieridae</taxon>
        <taxon>Dismorphiinae</taxon>
        <taxon>Leptidea</taxon>
    </lineage>
</organism>
<accession>A0A5E4R3B5</accession>
<gene>
    <name evidence="1" type="ORF">LSINAPIS_LOCUS13650</name>
</gene>
<name>A0A5E4R3B5_9NEOP</name>
<proteinExistence type="predicted"/>
<reference evidence="1 2" key="1">
    <citation type="submission" date="2017-07" db="EMBL/GenBank/DDBJ databases">
        <authorList>
            <person name="Talla V."/>
            <person name="Backstrom N."/>
        </authorList>
    </citation>
    <scope>NUCLEOTIDE SEQUENCE [LARGE SCALE GENOMIC DNA]</scope>
</reference>